<dbReference type="Gene3D" id="3.40.50.300">
    <property type="entry name" value="P-loop containing nucleotide triphosphate hydrolases"/>
    <property type="match status" value="1"/>
</dbReference>
<feature type="non-terminal residue" evidence="2">
    <location>
        <position position="1"/>
    </location>
</feature>
<sequence>APARGAAPSLTHLPAPILQVMLLGDSGVGKTCFLLQFKDGAFLSGTFIATVGIDFRVRPPRLPAPLLPRPAPLPGWCAGEW</sequence>
<reference evidence="2 3" key="1">
    <citation type="submission" date="2019-09" db="EMBL/GenBank/DDBJ databases">
        <title>Bird 10,000 Genomes (B10K) Project - Family phase.</title>
        <authorList>
            <person name="Zhang G."/>
        </authorList>
    </citation>
    <scope>NUCLEOTIDE SEQUENCE [LARGE SCALE GENOMIC DNA]</scope>
    <source>
        <strain evidence="2">B10K-DU-001-65</strain>
        <tissue evidence="2">Muscle</tissue>
    </source>
</reference>
<dbReference type="GO" id="GO:0003924">
    <property type="term" value="F:GTPase activity"/>
    <property type="evidence" value="ECO:0007669"/>
    <property type="project" value="InterPro"/>
</dbReference>
<dbReference type="EMBL" id="VYXG01007112">
    <property type="protein sequence ID" value="NWT85919.1"/>
    <property type="molecule type" value="Genomic_DNA"/>
</dbReference>
<dbReference type="GO" id="GO:0005525">
    <property type="term" value="F:GTP binding"/>
    <property type="evidence" value="ECO:0007669"/>
    <property type="project" value="InterPro"/>
</dbReference>
<dbReference type="Proteomes" id="UP000547499">
    <property type="component" value="Unassembled WGS sequence"/>
</dbReference>
<dbReference type="AlphaFoldDB" id="A0A7K5S1M6"/>
<evidence type="ECO:0000256" key="1">
    <source>
        <dbReference type="ARBA" id="ARBA00022741"/>
    </source>
</evidence>
<proteinExistence type="predicted"/>
<comment type="caution">
    <text evidence="2">The sequence shown here is derived from an EMBL/GenBank/DDBJ whole genome shotgun (WGS) entry which is preliminary data.</text>
</comment>
<dbReference type="InterPro" id="IPR027417">
    <property type="entry name" value="P-loop_NTPase"/>
</dbReference>
<dbReference type="PRINTS" id="PR00449">
    <property type="entry name" value="RASTRNSFRMNG"/>
</dbReference>
<evidence type="ECO:0000313" key="2">
    <source>
        <dbReference type="EMBL" id="NWT85919.1"/>
    </source>
</evidence>
<organism evidence="2 3">
    <name type="scientific">Lanius ludovicianus</name>
    <name type="common">Loggerhead shrike</name>
    <dbReference type="NCBI Taxonomy" id="28713"/>
    <lineage>
        <taxon>Eukaryota</taxon>
        <taxon>Metazoa</taxon>
        <taxon>Chordata</taxon>
        <taxon>Craniata</taxon>
        <taxon>Vertebrata</taxon>
        <taxon>Euteleostomi</taxon>
        <taxon>Archelosauria</taxon>
        <taxon>Archosauria</taxon>
        <taxon>Dinosauria</taxon>
        <taxon>Saurischia</taxon>
        <taxon>Theropoda</taxon>
        <taxon>Coelurosauria</taxon>
        <taxon>Aves</taxon>
        <taxon>Neognathae</taxon>
        <taxon>Neoaves</taxon>
        <taxon>Telluraves</taxon>
        <taxon>Australaves</taxon>
        <taxon>Passeriformes</taxon>
        <taxon>Corvoidea</taxon>
        <taxon>Laniidae</taxon>
        <taxon>Lanius</taxon>
    </lineage>
</organism>
<accession>A0A7K5S1M6</accession>
<gene>
    <name evidence="2" type="primary">Rab37_1</name>
    <name evidence="2" type="ORF">LANLUD_R15430</name>
</gene>
<keyword evidence="1" id="KW-0547">Nucleotide-binding</keyword>
<dbReference type="SUPFAM" id="SSF52540">
    <property type="entry name" value="P-loop containing nucleoside triphosphate hydrolases"/>
    <property type="match status" value="1"/>
</dbReference>
<feature type="non-terminal residue" evidence="2">
    <location>
        <position position="81"/>
    </location>
</feature>
<protein>
    <submittedName>
        <fullName evidence="2">RAB37 protein</fullName>
    </submittedName>
</protein>
<keyword evidence="3" id="KW-1185">Reference proteome</keyword>
<evidence type="ECO:0000313" key="3">
    <source>
        <dbReference type="Proteomes" id="UP000547499"/>
    </source>
</evidence>
<dbReference type="Pfam" id="PF00071">
    <property type="entry name" value="Ras"/>
    <property type="match status" value="1"/>
</dbReference>
<dbReference type="InterPro" id="IPR001806">
    <property type="entry name" value="Small_GTPase"/>
</dbReference>
<name>A0A7K5S1M6_LANLU</name>